<sequence length="151" mass="16789">MAEDRKHFIDEADIGSGERSPAQQDIDRETQKVNVPLPHVGRPQDGSQFGHEVIEEQDYANQRPRPEEERPIMGAGESDAPGKVLQSGTHIARIAAPQLPDGTYEAQVFVRLTREPELAETYIPVGTHPTAEAALKAAEERAQRAFKEHEF</sequence>
<evidence type="ECO:0000313" key="2">
    <source>
        <dbReference type="EMBL" id="SNS38041.1"/>
    </source>
</evidence>
<evidence type="ECO:0000256" key="1">
    <source>
        <dbReference type="SAM" id="MobiDB-lite"/>
    </source>
</evidence>
<name>A0A239E0Z6_9BURK</name>
<dbReference type="Proteomes" id="UP000198284">
    <property type="component" value="Unassembled WGS sequence"/>
</dbReference>
<proteinExistence type="predicted"/>
<accession>A0A239E0Z6</accession>
<organism evidence="2 3">
    <name type="scientific">Noviherbaspirillum humi</name>
    <dbReference type="NCBI Taxonomy" id="1688639"/>
    <lineage>
        <taxon>Bacteria</taxon>
        <taxon>Pseudomonadati</taxon>
        <taxon>Pseudomonadota</taxon>
        <taxon>Betaproteobacteria</taxon>
        <taxon>Burkholderiales</taxon>
        <taxon>Oxalobacteraceae</taxon>
        <taxon>Noviherbaspirillum</taxon>
    </lineage>
</organism>
<keyword evidence="3" id="KW-1185">Reference proteome</keyword>
<feature type="region of interest" description="Disordered" evidence="1">
    <location>
        <begin position="1"/>
        <end position="83"/>
    </location>
</feature>
<dbReference type="RefSeq" id="WP_245844754.1">
    <property type="nucleotide sequence ID" value="NZ_FZOT01000002.1"/>
</dbReference>
<evidence type="ECO:0000313" key="3">
    <source>
        <dbReference type="Proteomes" id="UP000198284"/>
    </source>
</evidence>
<dbReference type="EMBL" id="FZOT01000002">
    <property type="protein sequence ID" value="SNS38041.1"/>
    <property type="molecule type" value="Genomic_DNA"/>
</dbReference>
<protein>
    <submittedName>
        <fullName evidence="2">Uncharacterized protein</fullName>
    </submittedName>
</protein>
<gene>
    <name evidence="2" type="ORF">SAMN06265795_102460</name>
</gene>
<dbReference type="AlphaFoldDB" id="A0A239E0Z6"/>
<reference evidence="2 3" key="1">
    <citation type="submission" date="2017-06" db="EMBL/GenBank/DDBJ databases">
        <authorList>
            <person name="Kim H.J."/>
            <person name="Triplett B.A."/>
        </authorList>
    </citation>
    <scope>NUCLEOTIDE SEQUENCE [LARGE SCALE GENOMIC DNA]</scope>
    <source>
        <strain evidence="2 3">U15</strain>
    </source>
</reference>
<feature type="compositionally biased region" description="Basic and acidic residues" evidence="1">
    <location>
        <begin position="1"/>
        <end position="10"/>
    </location>
</feature>